<feature type="region of interest" description="Disordered" evidence="12">
    <location>
        <begin position="852"/>
        <end position="909"/>
    </location>
</feature>
<feature type="compositionally biased region" description="Acidic residues" evidence="12">
    <location>
        <begin position="859"/>
        <end position="881"/>
    </location>
</feature>
<keyword evidence="8" id="KW-0572">Peptidoglycan-anchor</keyword>
<evidence type="ECO:0000256" key="8">
    <source>
        <dbReference type="ARBA" id="ARBA00023088"/>
    </source>
</evidence>
<name>A0AA91TQZ4_NIACI</name>
<evidence type="ECO:0000313" key="17">
    <source>
        <dbReference type="EMBL" id="PAD82630.1"/>
    </source>
</evidence>
<reference evidence="17 18" key="1">
    <citation type="submission" date="2017-07" db="EMBL/GenBank/DDBJ databases">
        <title>Isolation and whole genome analysis of endospore-forming bacteria from heroin.</title>
        <authorList>
            <person name="Kalinowski J."/>
            <person name="Ahrens B."/>
            <person name="Al-Dilaimi A."/>
            <person name="Winkler A."/>
            <person name="Wibberg D."/>
            <person name="Schleenbecker U."/>
            <person name="Ruckert C."/>
            <person name="Wolfel R."/>
            <person name="Grass G."/>
        </authorList>
    </citation>
    <scope>NUCLEOTIDE SEQUENCE [LARGE SCALE GENOMIC DNA]</scope>
    <source>
        <strain evidence="17 18">7521-2</strain>
    </source>
</reference>
<evidence type="ECO:0000256" key="2">
    <source>
        <dbReference type="ARBA" id="ARBA00004834"/>
    </source>
</evidence>
<dbReference type="Gene3D" id="2.115.10.20">
    <property type="entry name" value="Glycosyl hydrolase domain, family 43"/>
    <property type="match status" value="1"/>
</dbReference>
<dbReference type="InterPro" id="IPR023296">
    <property type="entry name" value="Glyco_hydro_beta-prop_sf"/>
</dbReference>
<feature type="site" description="Important for catalytic activity, responsible for pKa modulation of the active site Glu and correct orientation of both the proton donor and substrate" evidence="11">
    <location>
        <position position="234"/>
    </location>
</feature>
<accession>A0AA91TQZ4</accession>
<gene>
    <name evidence="17" type="ORF">CHH57_13750</name>
</gene>
<dbReference type="InterPro" id="IPR032291">
    <property type="entry name" value="Abn2_C"/>
</dbReference>
<keyword evidence="13" id="KW-1133">Transmembrane helix</keyword>
<comment type="similarity">
    <text evidence="3">Belongs to the glycosyl hydrolase 43 family.</text>
</comment>
<dbReference type="PANTHER" id="PTHR43301:SF3">
    <property type="entry name" value="ARABINAN ENDO-1,5-ALPHA-L-ARABINOSIDASE A-RELATED"/>
    <property type="match status" value="1"/>
</dbReference>
<dbReference type="InterPro" id="IPR013320">
    <property type="entry name" value="ConA-like_dom_sf"/>
</dbReference>
<proteinExistence type="inferred from homology"/>
<comment type="pathway">
    <text evidence="2">Glycan metabolism; L-arabinan degradation.</text>
</comment>
<evidence type="ECO:0000259" key="14">
    <source>
        <dbReference type="Pfam" id="PF00746"/>
    </source>
</evidence>
<keyword evidence="4" id="KW-0134">Cell wall</keyword>
<dbReference type="SUPFAM" id="SSF49899">
    <property type="entry name" value="Concanavalin A-like lectins/glucanases"/>
    <property type="match status" value="1"/>
</dbReference>
<dbReference type="Pfam" id="PF20578">
    <property type="entry name" value="aBig_2"/>
    <property type="match status" value="1"/>
</dbReference>
<evidence type="ECO:0000259" key="16">
    <source>
        <dbReference type="Pfam" id="PF20578"/>
    </source>
</evidence>
<keyword evidence="13" id="KW-0472">Membrane</keyword>
<dbReference type="InterPro" id="IPR006710">
    <property type="entry name" value="Glyco_hydro_43"/>
</dbReference>
<feature type="active site" description="Proton acceptor" evidence="10">
    <location>
        <position position="48"/>
    </location>
</feature>
<evidence type="ECO:0000256" key="10">
    <source>
        <dbReference type="PIRSR" id="PIRSR606710-1"/>
    </source>
</evidence>
<evidence type="ECO:0000256" key="6">
    <source>
        <dbReference type="ARBA" id="ARBA00022729"/>
    </source>
</evidence>
<feature type="active site" description="Proton donor" evidence="10">
    <location>
        <position position="300"/>
    </location>
</feature>
<dbReference type="Pfam" id="PF13385">
    <property type="entry name" value="Laminin_G_3"/>
    <property type="match status" value="1"/>
</dbReference>
<feature type="domain" description="Gram-positive cocci surface proteins LPxTG" evidence="14">
    <location>
        <begin position="901"/>
        <end position="939"/>
    </location>
</feature>
<dbReference type="Pfam" id="PF04616">
    <property type="entry name" value="Glyco_hydro_43"/>
    <property type="match status" value="1"/>
</dbReference>
<feature type="domain" description="Extracellular endo-alpha-(1-&gt;5)-L-arabinanase C-terminal" evidence="15">
    <location>
        <begin position="448"/>
        <end position="551"/>
    </location>
</feature>
<dbReference type="Pfam" id="PF16369">
    <property type="entry name" value="GH43_C"/>
    <property type="match status" value="1"/>
</dbReference>
<dbReference type="Gene3D" id="2.60.120.200">
    <property type="match status" value="1"/>
</dbReference>
<dbReference type="Gene3D" id="2.40.128.10">
    <property type="match status" value="1"/>
</dbReference>
<evidence type="ECO:0000256" key="11">
    <source>
        <dbReference type="PIRSR" id="PIRSR606710-2"/>
    </source>
</evidence>
<comment type="subcellular location">
    <subcellularLocation>
        <location evidence="1">Secreted</location>
        <location evidence="1">Cell wall</location>
        <topology evidence="1">Peptidoglycan-anchor</topology>
    </subcellularLocation>
</comment>
<keyword evidence="9" id="KW-0326">Glycosidase</keyword>
<evidence type="ECO:0000256" key="13">
    <source>
        <dbReference type="SAM" id="Phobius"/>
    </source>
</evidence>
<protein>
    <submittedName>
        <fullName evidence="17">Arabinanase</fullName>
    </submittedName>
</protein>
<evidence type="ECO:0000256" key="9">
    <source>
        <dbReference type="ARBA" id="ARBA00023295"/>
    </source>
</evidence>
<organism evidence="17 18">
    <name type="scientific">Niallia circulans</name>
    <name type="common">Bacillus circulans</name>
    <dbReference type="NCBI Taxonomy" id="1397"/>
    <lineage>
        <taxon>Bacteria</taxon>
        <taxon>Bacillati</taxon>
        <taxon>Bacillota</taxon>
        <taxon>Bacilli</taxon>
        <taxon>Bacillales</taxon>
        <taxon>Bacillaceae</taxon>
        <taxon>Niallia</taxon>
    </lineage>
</organism>
<dbReference type="EMBL" id="NPBQ01000087">
    <property type="protein sequence ID" value="PAD82630.1"/>
    <property type="molecule type" value="Genomic_DNA"/>
</dbReference>
<evidence type="ECO:0000259" key="15">
    <source>
        <dbReference type="Pfam" id="PF16369"/>
    </source>
</evidence>
<dbReference type="RefSeq" id="WP_095330975.1">
    <property type="nucleotide sequence ID" value="NZ_NPBQ01000087.1"/>
</dbReference>
<feature type="transmembrane region" description="Helical" evidence="13">
    <location>
        <begin position="916"/>
        <end position="935"/>
    </location>
</feature>
<dbReference type="Proteomes" id="UP000216961">
    <property type="component" value="Unassembled WGS sequence"/>
</dbReference>
<evidence type="ECO:0000256" key="4">
    <source>
        <dbReference type="ARBA" id="ARBA00022512"/>
    </source>
</evidence>
<dbReference type="GO" id="GO:0005975">
    <property type="term" value="P:carbohydrate metabolic process"/>
    <property type="evidence" value="ECO:0007669"/>
    <property type="project" value="InterPro"/>
</dbReference>
<keyword evidence="13" id="KW-0812">Transmembrane</keyword>
<keyword evidence="7" id="KW-0378">Hydrolase</keyword>
<sequence length="944" mass="104436">MKCVIKKWLFFLLVIIVLFPWPYVKEKQVKAEGSQDDSIEFQHVSVHDPSIIKGDNGSYYVFGSHIAAAKSTDLMNWTSLVTSEYQTPENNPIYGNLSENLAESFKWAGENDADSTGGYSVWAPDIFWNKDYAWDDGSKGAYMLYYSVSSTYIRSAIGIAVSKNIEGPYDYRDTIIYSGFTNYETTDNKSVINKHWENTNIAELIADGTLDNVNPDWFTSEGNYNNALYTNAIDANILYDENGDLWMTYGSWSGGTFILPLDKKTGVPIYPRKDGKTSDGRIVDRYFGTKIAGGYGRSGEGTYAVYDKETGYYYLYITYGGLASDGGYQMRQFRSKKIDGPYEDASGNAAVFPESFNLGPGNFPSNDDHKEIGNKMMGNFLFKRDFGEDGSGIGTGYMSPGHNSFLIEEELGKEFIVTHARFPQQGELHQVRVHQTFKNKEKWPVPTPFQYAGETIETVSEKDIVGDYKYINHGKEITGKLTESQWIKLNADKTVSGAVSGTWKLYDDYRVEVEIEGQIYDGVFIRQYDPATAKWVMTFSAMSGEGVVIWGSRGDSKSNQEVVASVKAELIKAIPTEVIKDISLPTQAAQGTAIVWVSSQPEIISNDGIVTRPPFGSENADVKLTATITLGDAKESLSVMVHVLAEEEGRLTAYYDFNDGFADRSGNQADAIVTGDRIHNTGGEVTFAKGIAGNAAKFNGESGLKLADGLIASNKYSLSLWIKPEEITEFTTTFFGARTENNWISLVPNAQNVTKVWSHNGDQWYDAVSDSIIPKNEWTHFGFTVNEGEAKVYINGEEKFSDGNFPDVFTTVNAQFSLGVNYWDMPFKGLMDEVRVYDGLVLTETEMQSLFENPVVEEPGAEEPGAEEPGAEEPGAEEPGAEEPGAEKPGTDKPSAENPQTDNTGKALPNTATNEYNWIIGGLFLLAAGLSISLVKRKRAMKVK</sequence>
<dbReference type="CDD" id="cd18832">
    <property type="entry name" value="GH43_GsAbnA-like"/>
    <property type="match status" value="1"/>
</dbReference>
<feature type="compositionally biased region" description="Polar residues" evidence="12">
    <location>
        <begin position="897"/>
        <end position="909"/>
    </location>
</feature>
<evidence type="ECO:0000256" key="3">
    <source>
        <dbReference type="ARBA" id="ARBA00009865"/>
    </source>
</evidence>
<keyword evidence="5" id="KW-0964">Secreted</keyword>
<feature type="compositionally biased region" description="Basic and acidic residues" evidence="12">
    <location>
        <begin position="885"/>
        <end position="895"/>
    </location>
</feature>
<dbReference type="Pfam" id="PF00746">
    <property type="entry name" value="Gram_pos_anchor"/>
    <property type="match status" value="1"/>
</dbReference>
<evidence type="ECO:0000256" key="7">
    <source>
        <dbReference type="ARBA" id="ARBA00022801"/>
    </source>
</evidence>
<evidence type="ECO:0000256" key="1">
    <source>
        <dbReference type="ARBA" id="ARBA00004168"/>
    </source>
</evidence>
<dbReference type="InterPro" id="IPR046780">
    <property type="entry name" value="aBig_2"/>
</dbReference>
<dbReference type="PANTHER" id="PTHR43301">
    <property type="entry name" value="ARABINAN ENDO-1,5-ALPHA-L-ARABINOSIDASE"/>
    <property type="match status" value="1"/>
</dbReference>
<dbReference type="GO" id="GO:0004553">
    <property type="term" value="F:hydrolase activity, hydrolyzing O-glycosyl compounds"/>
    <property type="evidence" value="ECO:0007669"/>
    <property type="project" value="InterPro"/>
</dbReference>
<dbReference type="SUPFAM" id="SSF75005">
    <property type="entry name" value="Arabinanase/levansucrase/invertase"/>
    <property type="match status" value="1"/>
</dbReference>
<comment type="caution">
    <text evidence="17">The sequence shown here is derived from an EMBL/GenBank/DDBJ whole genome shotgun (WGS) entry which is preliminary data.</text>
</comment>
<evidence type="ECO:0000256" key="12">
    <source>
        <dbReference type="SAM" id="MobiDB-lite"/>
    </source>
</evidence>
<keyword evidence="6" id="KW-0732">Signal</keyword>
<dbReference type="NCBIfam" id="TIGR01167">
    <property type="entry name" value="LPXTG_anchor"/>
    <property type="match status" value="1"/>
</dbReference>
<evidence type="ECO:0000256" key="5">
    <source>
        <dbReference type="ARBA" id="ARBA00022525"/>
    </source>
</evidence>
<dbReference type="InterPro" id="IPR050727">
    <property type="entry name" value="GH43_arabinanases"/>
</dbReference>
<dbReference type="InterPro" id="IPR019931">
    <property type="entry name" value="LPXTG_anchor"/>
</dbReference>
<evidence type="ECO:0000313" key="18">
    <source>
        <dbReference type="Proteomes" id="UP000216961"/>
    </source>
</evidence>
<feature type="domain" description="Atrophied bacterial Ig" evidence="16">
    <location>
        <begin position="576"/>
        <end position="645"/>
    </location>
</feature>
<dbReference type="AlphaFoldDB" id="A0AA91TQZ4"/>